<feature type="domain" description="Reverse transcriptase" evidence="1">
    <location>
        <begin position="74"/>
        <end position="199"/>
    </location>
</feature>
<dbReference type="Pfam" id="PF13966">
    <property type="entry name" value="zf-RVT"/>
    <property type="match status" value="1"/>
</dbReference>
<dbReference type="PANTHER" id="PTHR33116:SF78">
    <property type="entry name" value="OS12G0587133 PROTEIN"/>
    <property type="match status" value="1"/>
</dbReference>
<dbReference type="InterPro" id="IPR000477">
    <property type="entry name" value="RT_dom"/>
</dbReference>
<sequence length="479" mass="53620">MEPPLDMPETRWCRHLKEPACVVGEHRQLDLPDGVDVLLVLAALGDTCTVGCFLISSKLSSVTFSCLPFSTIALEVPRVMTGWIRECVTTPKFFISLNGGSVGFFNGTKGVRQGDPLSPYLFVIVINVLSRLLDRAAGHGVFRFHPKCHRISLTNLYFADDLLVFTKGTLDSIVGIWEILKLFCSFSGLCINPSTSELFSSGVSEAALSEILDITGIVRGKLPVRGERLGPFLMLVDSNLFNLWWGNKPAKEARVKWSVISSPKSEGGLGLKSIKVWNRACFLVLIRKILLKEGSVWVAWLYAYIIKDDSFWDIACGQNSSWTWRAVLQLRAKAASNGLPTRSRLISFGLTADGVCGLCMKENENRDHLFFKCEVSRLVWSSVSACCGENKIVLGWSDELSWACRRLKGKSLKAWVLKLAWSCCIDVIWKARNYKVFRGNLCTVVGMVDQVKEMMKFKLWGKRMYSGDTFYRDSCIAWG</sequence>
<feature type="domain" description="Reverse transcriptase zinc-binding" evidence="2">
    <location>
        <begin position="333"/>
        <end position="380"/>
    </location>
</feature>
<evidence type="ECO:0000259" key="2">
    <source>
        <dbReference type="Pfam" id="PF13966"/>
    </source>
</evidence>
<dbReference type="PANTHER" id="PTHR33116">
    <property type="entry name" value="REVERSE TRANSCRIPTASE ZINC-BINDING DOMAIN-CONTAINING PROTEIN-RELATED-RELATED"/>
    <property type="match status" value="1"/>
</dbReference>
<evidence type="ECO:0008006" key="5">
    <source>
        <dbReference type="Google" id="ProtNLM"/>
    </source>
</evidence>
<dbReference type="InterPro" id="IPR026960">
    <property type="entry name" value="RVT-Znf"/>
</dbReference>
<evidence type="ECO:0000313" key="4">
    <source>
        <dbReference type="Proteomes" id="UP000436088"/>
    </source>
</evidence>
<dbReference type="AlphaFoldDB" id="A0A6A3CSF4"/>
<dbReference type="Proteomes" id="UP000436088">
    <property type="component" value="Unassembled WGS sequence"/>
</dbReference>
<proteinExistence type="predicted"/>
<reference evidence="3" key="1">
    <citation type="submission" date="2019-09" db="EMBL/GenBank/DDBJ databases">
        <title>Draft genome information of white flower Hibiscus syriacus.</title>
        <authorList>
            <person name="Kim Y.-M."/>
        </authorList>
    </citation>
    <scope>NUCLEOTIDE SEQUENCE [LARGE SCALE GENOMIC DNA]</scope>
    <source>
        <strain evidence="3">YM2019G1</strain>
    </source>
</reference>
<dbReference type="EMBL" id="VEPZ02000196">
    <property type="protein sequence ID" value="KAE8731497.1"/>
    <property type="molecule type" value="Genomic_DNA"/>
</dbReference>
<protein>
    <recommendedName>
        <fullName evidence="5">Reverse transcriptase domain-containing protein</fullName>
    </recommendedName>
</protein>
<gene>
    <name evidence="3" type="ORF">F3Y22_tig00002840pilonHSYRG01484</name>
</gene>
<dbReference type="SUPFAM" id="SSF56672">
    <property type="entry name" value="DNA/RNA polymerases"/>
    <property type="match status" value="1"/>
</dbReference>
<organism evidence="3 4">
    <name type="scientific">Hibiscus syriacus</name>
    <name type="common">Rose of Sharon</name>
    <dbReference type="NCBI Taxonomy" id="106335"/>
    <lineage>
        <taxon>Eukaryota</taxon>
        <taxon>Viridiplantae</taxon>
        <taxon>Streptophyta</taxon>
        <taxon>Embryophyta</taxon>
        <taxon>Tracheophyta</taxon>
        <taxon>Spermatophyta</taxon>
        <taxon>Magnoliopsida</taxon>
        <taxon>eudicotyledons</taxon>
        <taxon>Gunneridae</taxon>
        <taxon>Pentapetalae</taxon>
        <taxon>rosids</taxon>
        <taxon>malvids</taxon>
        <taxon>Malvales</taxon>
        <taxon>Malvaceae</taxon>
        <taxon>Malvoideae</taxon>
        <taxon>Hibiscus</taxon>
    </lineage>
</organism>
<name>A0A6A3CSF4_HIBSY</name>
<comment type="caution">
    <text evidence="3">The sequence shown here is derived from an EMBL/GenBank/DDBJ whole genome shotgun (WGS) entry which is preliminary data.</text>
</comment>
<dbReference type="Pfam" id="PF00078">
    <property type="entry name" value="RVT_1"/>
    <property type="match status" value="1"/>
</dbReference>
<evidence type="ECO:0000313" key="3">
    <source>
        <dbReference type="EMBL" id="KAE8731497.1"/>
    </source>
</evidence>
<accession>A0A6A3CSF4</accession>
<dbReference type="InterPro" id="IPR043502">
    <property type="entry name" value="DNA/RNA_pol_sf"/>
</dbReference>
<keyword evidence="4" id="KW-1185">Reference proteome</keyword>
<evidence type="ECO:0000259" key="1">
    <source>
        <dbReference type="Pfam" id="PF00078"/>
    </source>
</evidence>